<feature type="non-terminal residue" evidence="1">
    <location>
        <position position="1"/>
    </location>
</feature>
<sequence length="68" mass="7609">TMLIAGVIVCIAVVAYMFNDMRKTKEDVHAVKTFSVNLMKGLTIEPVEDEAKPQTVTKIPVTEEKKEE</sequence>
<dbReference type="AlphaFoldDB" id="X1G732"/>
<reference evidence="1" key="1">
    <citation type="journal article" date="2014" name="Front. Microbiol.">
        <title>High frequency of phylogenetically diverse reductive dehalogenase-homologous genes in deep subseafloor sedimentary metagenomes.</title>
        <authorList>
            <person name="Kawai M."/>
            <person name="Futagami T."/>
            <person name="Toyoda A."/>
            <person name="Takaki Y."/>
            <person name="Nishi S."/>
            <person name="Hori S."/>
            <person name="Arai W."/>
            <person name="Tsubouchi T."/>
            <person name="Morono Y."/>
            <person name="Uchiyama I."/>
            <person name="Ito T."/>
            <person name="Fujiyama A."/>
            <person name="Inagaki F."/>
            <person name="Takami H."/>
        </authorList>
    </citation>
    <scope>NUCLEOTIDE SEQUENCE</scope>
    <source>
        <strain evidence="1">Expedition CK06-06</strain>
    </source>
</reference>
<protein>
    <submittedName>
        <fullName evidence="1">Uncharacterized protein</fullName>
    </submittedName>
</protein>
<organism evidence="1">
    <name type="scientific">marine sediment metagenome</name>
    <dbReference type="NCBI Taxonomy" id="412755"/>
    <lineage>
        <taxon>unclassified sequences</taxon>
        <taxon>metagenomes</taxon>
        <taxon>ecological metagenomes</taxon>
    </lineage>
</organism>
<dbReference type="InterPro" id="IPR043924">
    <property type="entry name" value="DUF5775"/>
</dbReference>
<evidence type="ECO:0000313" key="1">
    <source>
        <dbReference type="EMBL" id="GAH40635.1"/>
    </source>
</evidence>
<gene>
    <name evidence="1" type="ORF">S03H2_24670</name>
</gene>
<accession>X1G732</accession>
<proteinExistence type="predicted"/>
<name>X1G732_9ZZZZ</name>
<comment type="caution">
    <text evidence="1">The sequence shown here is derived from an EMBL/GenBank/DDBJ whole genome shotgun (WGS) entry which is preliminary data.</text>
</comment>
<dbReference type="Pfam" id="PF19084">
    <property type="entry name" value="DUF5775"/>
    <property type="match status" value="1"/>
</dbReference>
<dbReference type="EMBL" id="BARU01013768">
    <property type="protein sequence ID" value="GAH40635.1"/>
    <property type="molecule type" value="Genomic_DNA"/>
</dbReference>